<name>A0ABP7RYI9_9PSEU</name>
<gene>
    <name evidence="1" type="ORF">GCM10022247_26030</name>
</gene>
<evidence type="ECO:0000313" key="2">
    <source>
        <dbReference type="Proteomes" id="UP001501747"/>
    </source>
</evidence>
<evidence type="ECO:0000313" key="1">
    <source>
        <dbReference type="EMBL" id="GAA4003887.1"/>
    </source>
</evidence>
<comment type="caution">
    <text evidence="1">The sequence shown here is derived from an EMBL/GenBank/DDBJ whole genome shotgun (WGS) entry which is preliminary data.</text>
</comment>
<keyword evidence="2" id="KW-1185">Reference proteome</keyword>
<dbReference type="EMBL" id="BAABAL010000007">
    <property type="protein sequence ID" value="GAA4003887.1"/>
    <property type="molecule type" value="Genomic_DNA"/>
</dbReference>
<accession>A0ABP7RYI9</accession>
<organism evidence="1 2">
    <name type="scientific">Allokutzneria multivorans</name>
    <dbReference type="NCBI Taxonomy" id="1142134"/>
    <lineage>
        <taxon>Bacteria</taxon>
        <taxon>Bacillati</taxon>
        <taxon>Actinomycetota</taxon>
        <taxon>Actinomycetes</taxon>
        <taxon>Pseudonocardiales</taxon>
        <taxon>Pseudonocardiaceae</taxon>
        <taxon>Allokutzneria</taxon>
    </lineage>
</organism>
<protein>
    <submittedName>
        <fullName evidence="1">Uncharacterized protein</fullName>
    </submittedName>
</protein>
<dbReference type="Proteomes" id="UP001501747">
    <property type="component" value="Unassembled WGS sequence"/>
</dbReference>
<proteinExistence type="predicted"/>
<sequence>MGEAAVGEALAEIAEIEQAHVVAGTRTIVVLETFFERAFDPREQP</sequence>
<reference evidence="2" key="1">
    <citation type="journal article" date="2019" name="Int. J. Syst. Evol. Microbiol.">
        <title>The Global Catalogue of Microorganisms (GCM) 10K type strain sequencing project: providing services to taxonomists for standard genome sequencing and annotation.</title>
        <authorList>
            <consortium name="The Broad Institute Genomics Platform"/>
            <consortium name="The Broad Institute Genome Sequencing Center for Infectious Disease"/>
            <person name="Wu L."/>
            <person name="Ma J."/>
        </authorList>
    </citation>
    <scope>NUCLEOTIDE SEQUENCE [LARGE SCALE GENOMIC DNA]</scope>
    <source>
        <strain evidence="2">JCM 17342</strain>
    </source>
</reference>